<dbReference type="EMBL" id="JAIOUQ010000003">
    <property type="protein sequence ID" value="MBZ2164732.1"/>
    <property type="molecule type" value="Genomic_DNA"/>
</dbReference>
<gene>
    <name evidence="1" type="ORF">K8N75_01520</name>
</gene>
<name>A0A8T5ULJ7_9EURY</name>
<accession>A0A8T5ULJ7</accession>
<organism evidence="1 2">
    <name type="scientific">Methanobacterium spitsbergense</name>
    <dbReference type="NCBI Taxonomy" id="2874285"/>
    <lineage>
        <taxon>Archaea</taxon>
        <taxon>Methanobacteriati</taxon>
        <taxon>Methanobacteriota</taxon>
        <taxon>Methanomada group</taxon>
        <taxon>Methanobacteria</taxon>
        <taxon>Methanobacteriales</taxon>
        <taxon>Methanobacteriaceae</taxon>
        <taxon>Methanobacterium</taxon>
    </lineage>
</organism>
<reference evidence="2" key="1">
    <citation type="journal article" date="2022" name="Microbiol. Resour. Announc.">
        <title>Draft Genome Sequence of a Methanogenic Archaeon from West Spitsbergen Permafrost.</title>
        <authorList>
            <person name="Trubitsyn V."/>
            <person name="Rivkina E."/>
            <person name="Shcherbakova V."/>
        </authorList>
    </citation>
    <scope>NUCLEOTIDE SEQUENCE [LARGE SCALE GENOMIC DNA]</scope>
    <source>
        <strain evidence="2">VT</strain>
    </source>
</reference>
<evidence type="ECO:0000313" key="1">
    <source>
        <dbReference type="EMBL" id="MBZ2164732.1"/>
    </source>
</evidence>
<sequence length="112" mass="12769">MQINVEQCRENDKIKDVISKSGLPIKYIKLLLRISDAIYINAINYNVTIENGLVKILLISSKPDNKKGNFNTISLTNILFRIKEMEKENSDIETKSNVVDGMLQIRIKVMDG</sequence>
<proteinExistence type="predicted"/>
<evidence type="ECO:0000313" key="2">
    <source>
        <dbReference type="Proteomes" id="UP000825933"/>
    </source>
</evidence>
<comment type="caution">
    <text evidence="1">The sequence shown here is derived from an EMBL/GenBank/DDBJ whole genome shotgun (WGS) entry which is preliminary data.</text>
</comment>
<keyword evidence="2" id="KW-1185">Reference proteome</keyword>
<dbReference type="AlphaFoldDB" id="A0A8T5ULJ7"/>
<protein>
    <submittedName>
        <fullName evidence="1">Uncharacterized protein</fullName>
    </submittedName>
</protein>
<dbReference type="RefSeq" id="WP_223790408.1">
    <property type="nucleotide sequence ID" value="NZ_JAIOUQ010000003.1"/>
</dbReference>
<dbReference type="Proteomes" id="UP000825933">
    <property type="component" value="Unassembled WGS sequence"/>
</dbReference>